<proteinExistence type="predicted"/>
<feature type="compositionally biased region" description="Basic and acidic residues" evidence="1">
    <location>
        <begin position="470"/>
        <end position="479"/>
    </location>
</feature>
<dbReference type="RefSeq" id="XP_069201760.1">
    <property type="nucleotide sequence ID" value="XM_069341666.1"/>
</dbReference>
<feature type="region of interest" description="Disordered" evidence="1">
    <location>
        <begin position="516"/>
        <end position="535"/>
    </location>
</feature>
<feature type="compositionally biased region" description="Polar residues" evidence="1">
    <location>
        <begin position="459"/>
        <end position="469"/>
    </location>
</feature>
<evidence type="ECO:0000313" key="4">
    <source>
        <dbReference type="Proteomes" id="UP001562354"/>
    </source>
</evidence>
<sequence length="554" mass="61159">MSSLITTIISLLCAPCVFNVLYITIILAPLISAVPHPIIVPSSPLHDAEDDPAQAAYRHAVAFAVACPGCFNGPADAALPFELVHDLEESHECDNVSLTLNGQSFNVDLRGGVDQASSFNITTANETVALSVQGFCDTTSLSSLPSPRQVLFFDIDPLDGASRDTFPSFTVVFNATLQAATLVIPHPHPDTTCLSLDNEHEIASALFPSESEPLPDSDGHASTAANSSEESTDSENPPAKELRKRFEEERELIRRLTMDCRTRLSDDLQECNHDVKCSGKAICQHIRHAVMDLMATIKSSLQQSPLVSDERQWQAIVADEKNLNYGTDPTSHRPSPEHTDKQSIIILVLEVLAGVLGVTGLLSCIRRKCRSFRRRTERLADREERRRAREYRRLARKEAIRKRWVAFRALFRLPCRQLDCGEKQALVLEAASFATGDHVDTSDIEQAWQAVISEGRLSSNSEINRSSQHAKYEDSRSRSDSLPSYGSEKLPDYSSQPDDDVFIVDGYRVYTPSLAGSSANTAITPDSSVPDLSPRCSRETLRTLMSRDYDASTL</sequence>
<reference evidence="3 4" key="1">
    <citation type="submission" date="2024-07" db="EMBL/GenBank/DDBJ databases">
        <title>Draft sequence of the Neodothiora populina.</title>
        <authorList>
            <person name="Drown D.D."/>
            <person name="Schuette U.S."/>
            <person name="Buechlein A.B."/>
            <person name="Rusch D.R."/>
            <person name="Winton L.W."/>
            <person name="Adams G.A."/>
        </authorList>
    </citation>
    <scope>NUCLEOTIDE SEQUENCE [LARGE SCALE GENOMIC DNA]</scope>
    <source>
        <strain evidence="3 4">CPC 39397</strain>
    </source>
</reference>
<feature type="region of interest" description="Disordered" evidence="1">
    <location>
        <begin position="459"/>
        <end position="497"/>
    </location>
</feature>
<gene>
    <name evidence="3" type="ORF">AAFC00_002362</name>
</gene>
<evidence type="ECO:0000313" key="3">
    <source>
        <dbReference type="EMBL" id="KAL1305487.1"/>
    </source>
</evidence>
<dbReference type="EMBL" id="JBFMKM010000007">
    <property type="protein sequence ID" value="KAL1305487.1"/>
    <property type="molecule type" value="Genomic_DNA"/>
</dbReference>
<name>A0ABR3PH73_9PEZI</name>
<feature type="region of interest" description="Disordered" evidence="1">
    <location>
        <begin position="209"/>
        <end position="246"/>
    </location>
</feature>
<keyword evidence="2" id="KW-0472">Membrane</keyword>
<keyword evidence="2" id="KW-0812">Transmembrane</keyword>
<accession>A0ABR3PH73</accession>
<organism evidence="3 4">
    <name type="scientific">Neodothiora populina</name>
    <dbReference type="NCBI Taxonomy" id="2781224"/>
    <lineage>
        <taxon>Eukaryota</taxon>
        <taxon>Fungi</taxon>
        <taxon>Dikarya</taxon>
        <taxon>Ascomycota</taxon>
        <taxon>Pezizomycotina</taxon>
        <taxon>Dothideomycetes</taxon>
        <taxon>Dothideomycetidae</taxon>
        <taxon>Dothideales</taxon>
        <taxon>Dothioraceae</taxon>
        <taxon>Neodothiora</taxon>
    </lineage>
</organism>
<dbReference type="GeneID" id="95976064"/>
<dbReference type="Proteomes" id="UP001562354">
    <property type="component" value="Unassembled WGS sequence"/>
</dbReference>
<comment type="caution">
    <text evidence="3">The sequence shown here is derived from an EMBL/GenBank/DDBJ whole genome shotgun (WGS) entry which is preliminary data.</text>
</comment>
<feature type="transmembrane region" description="Helical" evidence="2">
    <location>
        <begin position="344"/>
        <end position="365"/>
    </location>
</feature>
<protein>
    <submittedName>
        <fullName evidence="3">Uncharacterized protein</fullName>
    </submittedName>
</protein>
<keyword evidence="4" id="KW-1185">Reference proteome</keyword>
<feature type="compositionally biased region" description="Polar residues" evidence="1">
    <location>
        <begin position="516"/>
        <end position="527"/>
    </location>
</feature>
<evidence type="ECO:0000256" key="2">
    <source>
        <dbReference type="SAM" id="Phobius"/>
    </source>
</evidence>
<keyword evidence="2" id="KW-1133">Transmembrane helix</keyword>
<evidence type="ECO:0000256" key="1">
    <source>
        <dbReference type="SAM" id="MobiDB-lite"/>
    </source>
</evidence>